<sequence>MVGPRQSRHPELAQALARVQDVRHGVEEVLDACAGLPGSAPRVSARLHGVGSAVDALHALWPQLEDGGLLASGAAAARCEGDGAAGIAAGGGEQQEEALGEQQAPQQRPGARPAASPAPLALRDAVTAALPELGAPAKRQRLAGGGPGRWQYADRLLAVVEAVRTAAPGLQVELMNSFSNTRAHHPRQADEVRVLCPGVFCAAVAIAGGGRTQPVRVAVDAADAAPNAHAWATSQHQCFRRISALAALAAVHFSCGAAARQLLSTPAVSGGGGGGGGGAAGGLDGSGSGGDGGAGAAGLDALECLLLWLASYSDLFSRPCAVTGTLLCWEPASEVPLPPLVRPFKLSREQLAAAAGDPGLRMAWHAHAAPRDALLPRPPATGSGARTDDGDALSGLLQ</sequence>
<feature type="region of interest" description="Disordered" evidence="6">
    <location>
        <begin position="371"/>
        <end position="398"/>
    </location>
</feature>
<dbReference type="EMBL" id="BDRX01000020">
    <property type="protein sequence ID" value="GBF90892.1"/>
    <property type="molecule type" value="Genomic_DNA"/>
</dbReference>
<name>A0A2V0NW31_9CHLO</name>
<evidence type="ECO:0000256" key="4">
    <source>
        <dbReference type="ARBA" id="ARBA00023163"/>
    </source>
</evidence>
<proteinExistence type="inferred from homology"/>
<dbReference type="AlphaFoldDB" id="A0A2V0NW31"/>
<gene>
    <name evidence="7" type="ORF">Rsub_03747</name>
</gene>
<dbReference type="OrthoDB" id="547167at2759"/>
<feature type="region of interest" description="Disordered" evidence="6">
    <location>
        <begin position="86"/>
        <end position="119"/>
    </location>
</feature>
<dbReference type="GO" id="GO:0006357">
    <property type="term" value="P:regulation of transcription by RNA polymerase II"/>
    <property type="evidence" value="ECO:0007669"/>
    <property type="project" value="TreeGrafter"/>
</dbReference>
<evidence type="ECO:0000256" key="6">
    <source>
        <dbReference type="SAM" id="MobiDB-lite"/>
    </source>
</evidence>
<comment type="caution">
    <text evidence="7">The sequence shown here is derived from an EMBL/GenBank/DDBJ whole genome shotgun (WGS) entry which is preliminary data.</text>
</comment>
<keyword evidence="3" id="KW-0805">Transcription regulation</keyword>
<dbReference type="GO" id="GO:0016592">
    <property type="term" value="C:mediator complex"/>
    <property type="evidence" value="ECO:0007669"/>
    <property type="project" value="InterPro"/>
</dbReference>
<accession>A0A2V0NW31</accession>
<dbReference type="InParanoid" id="A0A2V0NW31"/>
<dbReference type="PANTHER" id="PTHR13130">
    <property type="entry name" value="34 KDA TRANSCRIPTIONAL CO-ACTIVATOR-RELATED"/>
    <property type="match status" value="1"/>
</dbReference>
<reference evidence="7 8" key="1">
    <citation type="journal article" date="2018" name="Sci. Rep.">
        <title>Raphidocelis subcapitata (=Pseudokirchneriella subcapitata) provides an insight into genome evolution and environmental adaptations in the Sphaeropleales.</title>
        <authorList>
            <person name="Suzuki S."/>
            <person name="Yamaguchi H."/>
            <person name="Nakajima N."/>
            <person name="Kawachi M."/>
        </authorList>
    </citation>
    <scope>NUCLEOTIDE SEQUENCE [LARGE SCALE GENOMIC DNA]</scope>
    <source>
        <strain evidence="7 8">NIES-35</strain>
    </source>
</reference>
<dbReference type="PANTHER" id="PTHR13130:SF4">
    <property type="entry name" value="MEDIATOR OF RNA POLYMERASE II TRANSCRIPTION SUBUNIT 27"/>
    <property type="match status" value="1"/>
</dbReference>
<organism evidence="7 8">
    <name type="scientific">Raphidocelis subcapitata</name>
    <dbReference type="NCBI Taxonomy" id="307507"/>
    <lineage>
        <taxon>Eukaryota</taxon>
        <taxon>Viridiplantae</taxon>
        <taxon>Chlorophyta</taxon>
        <taxon>core chlorophytes</taxon>
        <taxon>Chlorophyceae</taxon>
        <taxon>CS clade</taxon>
        <taxon>Sphaeropleales</taxon>
        <taxon>Selenastraceae</taxon>
        <taxon>Raphidocelis</taxon>
    </lineage>
</organism>
<comment type="similarity">
    <text evidence="2">Belongs to the Mediator complex subunit 27 family.</text>
</comment>
<dbReference type="Proteomes" id="UP000247498">
    <property type="component" value="Unassembled WGS sequence"/>
</dbReference>
<dbReference type="STRING" id="307507.A0A2V0NW31"/>
<dbReference type="GO" id="GO:0003713">
    <property type="term" value="F:transcription coactivator activity"/>
    <property type="evidence" value="ECO:0007669"/>
    <property type="project" value="TreeGrafter"/>
</dbReference>
<dbReference type="InterPro" id="IPR021627">
    <property type="entry name" value="Mediator_Med27"/>
</dbReference>
<comment type="subcellular location">
    <subcellularLocation>
        <location evidence="1">Nucleus</location>
    </subcellularLocation>
</comment>
<protein>
    <submittedName>
        <fullName evidence="7">Uncharacterized protein</fullName>
    </submittedName>
</protein>
<keyword evidence="4" id="KW-0804">Transcription</keyword>
<feature type="compositionally biased region" description="Low complexity" evidence="6">
    <location>
        <begin position="100"/>
        <end position="119"/>
    </location>
</feature>
<evidence type="ECO:0000256" key="2">
    <source>
        <dbReference type="ARBA" id="ARBA00008048"/>
    </source>
</evidence>
<evidence type="ECO:0000313" key="7">
    <source>
        <dbReference type="EMBL" id="GBF90892.1"/>
    </source>
</evidence>
<evidence type="ECO:0000256" key="5">
    <source>
        <dbReference type="ARBA" id="ARBA00023242"/>
    </source>
</evidence>
<evidence type="ECO:0000256" key="1">
    <source>
        <dbReference type="ARBA" id="ARBA00004123"/>
    </source>
</evidence>
<keyword evidence="5" id="KW-0539">Nucleus</keyword>
<keyword evidence="8" id="KW-1185">Reference proteome</keyword>
<evidence type="ECO:0000313" key="8">
    <source>
        <dbReference type="Proteomes" id="UP000247498"/>
    </source>
</evidence>
<evidence type="ECO:0000256" key="3">
    <source>
        <dbReference type="ARBA" id="ARBA00023015"/>
    </source>
</evidence>